<evidence type="ECO:0008006" key="3">
    <source>
        <dbReference type="Google" id="ProtNLM"/>
    </source>
</evidence>
<evidence type="ECO:0000313" key="1">
    <source>
        <dbReference type="EMBL" id="MBU2669178.1"/>
    </source>
</evidence>
<proteinExistence type="predicted"/>
<comment type="caution">
    <text evidence="1">The sequence shown here is derived from an EMBL/GenBank/DDBJ whole genome shotgun (WGS) entry which is preliminary data.</text>
</comment>
<organism evidence="1 2">
    <name type="scientific">Paractinoplanes bogorensis</name>
    <dbReference type="NCBI Taxonomy" id="1610840"/>
    <lineage>
        <taxon>Bacteria</taxon>
        <taxon>Bacillati</taxon>
        <taxon>Actinomycetota</taxon>
        <taxon>Actinomycetes</taxon>
        <taxon>Micromonosporales</taxon>
        <taxon>Micromonosporaceae</taxon>
        <taxon>Paractinoplanes</taxon>
    </lineage>
</organism>
<gene>
    <name evidence="1" type="ORF">KOI35_37265</name>
</gene>
<dbReference type="RefSeq" id="WP_215793428.1">
    <property type="nucleotide sequence ID" value="NZ_JAHKKG010000013.1"/>
</dbReference>
<dbReference type="Proteomes" id="UP001519654">
    <property type="component" value="Unassembled WGS sequence"/>
</dbReference>
<keyword evidence="2" id="KW-1185">Reference proteome</keyword>
<evidence type="ECO:0000313" key="2">
    <source>
        <dbReference type="Proteomes" id="UP001519654"/>
    </source>
</evidence>
<reference evidence="1 2" key="1">
    <citation type="submission" date="2021-06" db="EMBL/GenBank/DDBJ databases">
        <title>Actinoplanes lichenicola sp. nov., and Actinoplanes ovalisporus sp. nov., isolated from lichen in Thailand.</title>
        <authorList>
            <person name="Saeng-In P."/>
            <person name="Kanchanasin P."/>
            <person name="Yuki M."/>
            <person name="Kudo T."/>
            <person name="Ohkuma M."/>
            <person name="Phongsopitanun W."/>
            <person name="Tanasupawat S."/>
        </authorList>
    </citation>
    <scope>NUCLEOTIDE SEQUENCE [LARGE SCALE GENOMIC DNA]</scope>
    <source>
        <strain evidence="1 2">NBRC 110975</strain>
    </source>
</reference>
<protein>
    <recommendedName>
        <fullName evidence="3">DUF4304 domain-containing protein</fullName>
    </recommendedName>
</protein>
<dbReference type="EMBL" id="JAHKKG010000013">
    <property type="protein sequence ID" value="MBU2669178.1"/>
    <property type="molecule type" value="Genomic_DNA"/>
</dbReference>
<name>A0ABS5Z0F8_9ACTN</name>
<accession>A0ABS5Z0F8</accession>
<sequence>MDALIESTAPKDVVAAAGAWLGAALEPSGFAWSLRPARLERRVGPLIHQVHFQSSRYNRAGQSILVSTMLNIREPALRRWRRAHPGRTRVEAGDSVCGHPLGYASGRSGGYLYGSYEDGQIDLTDPATREAKLDAFAAMMREAVLPWFDEASDPDRIVTSRAADYTDPSLVIEWLASRDRPDLVDAYVDRYLSRHPDLRARYEAGRSSRPGATDDLAELLGRSHARLT</sequence>